<dbReference type="RefSeq" id="WP_379683526.1">
    <property type="nucleotide sequence ID" value="NZ_JBHLYW010000011.1"/>
</dbReference>
<dbReference type="InterPro" id="IPR041662">
    <property type="entry name" value="SusD-like_2"/>
</dbReference>
<dbReference type="Pfam" id="PF12771">
    <property type="entry name" value="SusD-like_2"/>
    <property type="match status" value="1"/>
</dbReference>
<dbReference type="SUPFAM" id="SSF48452">
    <property type="entry name" value="TPR-like"/>
    <property type="match status" value="1"/>
</dbReference>
<dbReference type="PROSITE" id="PS51257">
    <property type="entry name" value="PROKAR_LIPOPROTEIN"/>
    <property type="match status" value="1"/>
</dbReference>
<gene>
    <name evidence="2" type="ORF">ACFFLS_18150</name>
</gene>
<keyword evidence="3" id="KW-1185">Reference proteome</keyword>
<proteinExistence type="predicted"/>
<dbReference type="Gene3D" id="1.25.40.390">
    <property type="match status" value="1"/>
</dbReference>
<dbReference type="Proteomes" id="UP001589734">
    <property type="component" value="Unassembled WGS sequence"/>
</dbReference>
<reference evidence="2 3" key="1">
    <citation type="submission" date="2024-09" db="EMBL/GenBank/DDBJ databases">
        <authorList>
            <person name="Sun Q."/>
            <person name="Mori K."/>
        </authorList>
    </citation>
    <scope>NUCLEOTIDE SEQUENCE [LARGE SCALE GENOMIC DNA]</scope>
    <source>
        <strain evidence="2 3">CGMCC 1.12926</strain>
    </source>
</reference>
<feature type="signal peptide" evidence="1">
    <location>
        <begin position="1"/>
        <end position="18"/>
    </location>
</feature>
<sequence length="481" mass="52655">MKKIITILTIGLSLTACVNEDVNTDPNSAYNTVPGSLVTYAQKELSDYVNTPSVNENNFRLTMQYWQETTYVNESNYDFTNRNVSNQIYSDNYVNVLNNLGKAKSIIEGYQPTASELAQWPANKKTQLAIIDILQVYTFQLLVDTFGNIPYTQAANLTQYPLPAYDDGATIYADLITRINTDINSLSSGTSNSFPTFSSGDKLYGGDPAQWLTFANSLKLKLAIGIADSNPTLAQTTATAAIAAGVMTSPANNAQFPYLPDSPNYNPLYENLEASGREDFVGGKTLVDYMNASNDPRRPGYFTTIGGQYLGLTIGEGGEFGNYSHAGDYAYTPDTPGNILTYTEVAFYVAEANARWNTATAPAAYTAAVTASILEWGGTTGEATAYLTTHPYDPINWKKSIGEQAWVAMYNQALTSWNFWRRLDFPVLLAPPTAINNAGGKVPVRMAYPVLEQQTNNSNWKAASTAIGGDLLTTKLFWDKF</sequence>
<dbReference type="EMBL" id="JBHLYW010000011">
    <property type="protein sequence ID" value="MFC0078976.1"/>
    <property type="molecule type" value="Genomic_DNA"/>
</dbReference>
<evidence type="ECO:0000313" key="2">
    <source>
        <dbReference type="EMBL" id="MFC0078976.1"/>
    </source>
</evidence>
<accession>A0ABV6BU62</accession>
<keyword evidence="1" id="KW-0732">Signal</keyword>
<dbReference type="InterPro" id="IPR011990">
    <property type="entry name" value="TPR-like_helical_dom_sf"/>
</dbReference>
<feature type="chain" id="PRO_5045140365" evidence="1">
    <location>
        <begin position="19"/>
        <end position="481"/>
    </location>
</feature>
<name>A0ABV6BU62_9FLAO</name>
<organism evidence="2 3">
    <name type="scientific">Flavobacterium procerum</name>
    <dbReference type="NCBI Taxonomy" id="1455569"/>
    <lineage>
        <taxon>Bacteria</taxon>
        <taxon>Pseudomonadati</taxon>
        <taxon>Bacteroidota</taxon>
        <taxon>Flavobacteriia</taxon>
        <taxon>Flavobacteriales</taxon>
        <taxon>Flavobacteriaceae</taxon>
        <taxon>Flavobacterium</taxon>
    </lineage>
</organism>
<evidence type="ECO:0000313" key="3">
    <source>
        <dbReference type="Proteomes" id="UP001589734"/>
    </source>
</evidence>
<protein>
    <submittedName>
        <fullName evidence="2">SusD/RagB family nutrient-binding outer membrane lipoprotein</fullName>
    </submittedName>
</protein>
<evidence type="ECO:0000256" key="1">
    <source>
        <dbReference type="SAM" id="SignalP"/>
    </source>
</evidence>
<comment type="caution">
    <text evidence="2">The sequence shown here is derived from an EMBL/GenBank/DDBJ whole genome shotgun (WGS) entry which is preliminary data.</text>
</comment>
<keyword evidence="2" id="KW-0449">Lipoprotein</keyword>